<dbReference type="InterPro" id="IPR052360">
    <property type="entry name" value="Transcr_Regulatory_Proteins"/>
</dbReference>
<keyword evidence="3" id="KW-0805">Transcription regulation</keyword>
<comment type="caution">
    <text evidence="8">The sequence shown here is derived from an EMBL/GenBank/DDBJ whole genome shotgun (WGS) entry which is preliminary data.</text>
</comment>
<dbReference type="CDD" id="cd00067">
    <property type="entry name" value="GAL4"/>
    <property type="match status" value="1"/>
</dbReference>
<dbReference type="PANTHER" id="PTHR36206:SF16">
    <property type="entry name" value="TRANSCRIPTION FACTOR DOMAIN-CONTAINING PROTEIN-RELATED"/>
    <property type="match status" value="1"/>
</dbReference>
<evidence type="ECO:0000256" key="2">
    <source>
        <dbReference type="ARBA" id="ARBA00022833"/>
    </source>
</evidence>
<keyword evidence="1" id="KW-0479">Metal-binding</keyword>
<dbReference type="SMART" id="SM00066">
    <property type="entry name" value="GAL4"/>
    <property type="match status" value="1"/>
</dbReference>
<dbReference type="Gene3D" id="4.10.240.10">
    <property type="entry name" value="Zn(2)-C6 fungal-type DNA-binding domain"/>
    <property type="match status" value="1"/>
</dbReference>
<evidence type="ECO:0000256" key="6">
    <source>
        <dbReference type="ARBA" id="ARBA00023242"/>
    </source>
</evidence>
<keyword evidence="4" id="KW-0238">DNA-binding</keyword>
<protein>
    <recommendedName>
        <fullName evidence="7">Zn(2)-C6 fungal-type domain-containing protein</fullName>
    </recommendedName>
</protein>
<dbReference type="PROSITE" id="PS00463">
    <property type="entry name" value="ZN2_CY6_FUNGAL_1"/>
    <property type="match status" value="1"/>
</dbReference>
<keyword evidence="6" id="KW-0539">Nucleus</keyword>
<dbReference type="GO" id="GO:0003677">
    <property type="term" value="F:DNA binding"/>
    <property type="evidence" value="ECO:0007669"/>
    <property type="project" value="UniProtKB-KW"/>
</dbReference>
<name>A0A8H5PPB1_9HYPO</name>
<sequence>MHAPWTVKLPATSQSSIYVPPNYSRIQISSEEDTKRLYCLLQSYIEDPSRAKAVTEVVIDATPWIYVSTSKVPEYDELPTSMGYEELGDQPEIRLRRYARNLQLGDETSAKVDKILSWKYWEYEFKLQKESEFSIAIIILLFSLCENISTLYIAENLQQPVVDFMIKANYAQMKSPPLQKLKNVRFFAGAQSDERFYTACDILRSIQLIHRLPALETVAMDGMSDYQADHQFFVPETGNMKRLEITHSDISPSFLSVMISIPKALEEFKLSIGGLWTLDGADTSSEPFYIARALYAHRHSLRVLDLDVDVGAGVNAVDWVVDRNYEEEEDGTDWEIKDQLDLYGRDRLALDKKISTAHKMGGVKEYTPTIGPLHDFPRLTHLSIGIMPLLGEYLGGYDQYGFKKPPYRLEKPAPFRLVDILPASLEYLCLYGYTRGENPDVDEHIDEFLVKRGERLPNLKVVRGIDERVRDIKDILHDMALAEVDEDELYHLQLDIQTDPQSTLLLVKKLGTAPLRDRHCRMPIHAFCVTEMSQDPFINLSQQIIFSSKPATRPPDSILSIYHVQFFGTAPRMPLPIPRHHVKTGCRTCKARKIKCDEAKPLCKRCVSSRRVCGGYQGTASLTCYRPNQLSARDQREGRAFQFFTEMVGPVLSGPTDSYFWTHLVMQFSHFEPTMRHAVLSISSLYEEFARGSRITRQVCGSTFAVNHYNAAIKHVKSASDEQMILVLCVLFICIEYLQGDFDAALEHCRHGIMILNNSSGPEWMCQYLVPIFRRMSITPFFFGGAKPPTRLPQLIGFETIMPSEFSDTREAQIVIDDLMIRIMACLYDGNDDRVELAPLLGDWESKMDHLESVLPPSATSDKYAICGMRFKHKMASIYIHKQQSHTEMWWDQHIDIFRDALKLAEEAFLISTAPGYQRIPQSTFSFEMSWLPMMFFIVLKCRDLKIRRMALSLLAHLGLAKEGLFDVGTLYRVGRRLIELEHDISLDDTAELVSAAVPPEEKRYFAIPINHELQVISGKDSTVSYRRQVKFLRKDMEGNDIAREEYIYDSKPRGCSVSIPPMRCAYRL</sequence>
<dbReference type="PROSITE" id="PS50048">
    <property type="entry name" value="ZN2_CY6_FUNGAL_2"/>
    <property type="match status" value="1"/>
</dbReference>
<evidence type="ECO:0000313" key="9">
    <source>
        <dbReference type="Proteomes" id="UP000544095"/>
    </source>
</evidence>
<dbReference type="Proteomes" id="UP000544095">
    <property type="component" value="Unassembled WGS sequence"/>
</dbReference>
<evidence type="ECO:0000256" key="4">
    <source>
        <dbReference type="ARBA" id="ARBA00023125"/>
    </source>
</evidence>
<proteinExistence type="predicted"/>
<keyword evidence="5" id="KW-0804">Transcription</keyword>
<reference evidence="8 9" key="1">
    <citation type="submission" date="2020-05" db="EMBL/GenBank/DDBJ databases">
        <title>Identification and distribution of gene clusters putatively required for synthesis of sphingolipid metabolism inhibitors in phylogenetically diverse species of the filamentous fungus Fusarium.</title>
        <authorList>
            <person name="Kim H.-S."/>
            <person name="Busman M."/>
            <person name="Brown D.W."/>
            <person name="Divon H."/>
            <person name="Uhlig S."/>
            <person name="Proctor R.H."/>
        </authorList>
    </citation>
    <scope>NUCLEOTIDE SEQUENCE [LARGE SCALE GENOMIC DNA]</scope>
    <source>
        <strain evidence="8 9">NRRL 25211</strain>
    </source>
</reference>
<organism evidence="8 9">
    <name type="scientific">Fusarium pseudoanthophilum</name>
    <dbReference type="NCBI Taxonomy" id="48495"/>
    <lineage>
        <taxon>Eukaryota</taxon>
        <taxon>Fungi</taxon>
        <taxon>Dikarya</taxon>
        <taxon>Ascomycota</taxon>
        <taxon>Pezizomycotina</taxon>
        <taxon>Sordariomycetes</taxon>
        <taxon>Hypocreomycetidae</taxon>
        <taxon>Hypocreales</taxon>
        <taxon>Nectriaceae</taxon>
        <taxon>Fusarium</taxon>
        <taxon>Fusarium fujikuroi species complex</taxon>
    </lineage>
</organism>
<dbReference type="PANTHER" id="PTHR36206">
    <property type="entry name" value="ASPERCRYPTIN BIOSYNTHESIS CLUSTER-SPECIFIC TRANSCRIPTION REGULATOR ATNN-RELATED"/>
    <property type="match status" value="1"/>
</dbReference>
<dbReference type="EMBL" id="JAAOAR010000093">
    <property type="protein sequence ID" value="KAF5600585.1"/>
    <property type="molecule type" value="Genomic_DNA"/>
</dbReference>
<evidence type="ECO:0000259" key="7">
    <source>
        <dbReference type="PROSITE" id="PS50048"/>
    </source>
</evidence>
<keyword evidence="2" id="KW-0862">Zinc</keyword>
<dbReference type="GO" id="GO:0008270">
    <property type="term" value="F:zinc ion binding"/>
    <property type="evidence" value="ECO:0007669"/>
    <property type="project" value="InterPro"/>
</dbReference>
<evidence type="ECO:0000256" key="5">
    <source>
        <dbReference type="ARBA" id="ARBA00023163"/>
    </source>
</evidence>
<dbReference type="GO" id="GO:0000981">
    <property type="term" value="F:DNA-binding transcription factor activity, RNA polymerase II-specific"/>
    <property type="evidence" value="ECO:0007669"/>
    <property type="project" value="InterPro"/>
</dbReference>
<accession>A0A8H5PPB1</accession>
<dbReference type="Pfam" id="PF00172">
    <property type="entry name" value="Zn_clus"/>
    <property type="match status" value="1"/>
</dbReference>
<dbReference type="SUPFAM" id="SSF57701">
    <property type="entry name" value="Zn2/Cys6 DNA-binding domain"/>
    <property type="match status" value="1"/>
</dbReference>
<gene>
    <name evidence="8" type="ORF">FPANT_2248</name>
</gene>
<dbReference type="AlphaFoldDB" id="A0A8H5PPB1"/>
<evidence type="ECO:0000256" key="1">
    <source>
        <dbReference type="ARBA" id="ARBA00022723"/>
    </source>
</evidence>
<evidence type="ECO:0000313" key="8">
    <source>
        <dbReference type="EMBL" id="KAF5600585.1"/>
    </source>
</evidence>
<keyword evidence="9" id="KW-1185">Reference proteome</keyword>
<dbReference type="InterPro" id="IPR036864">
    <property type="entry name" value="Zn2-C6_fun-type_DNA-bd_sf"/>
</dbReference>
<evidence type="ECO:0000256" key="3">
    <source>
        <dbReference type="ARBA" id="ARBA00023015"/>
    </source>
</evidence>
<feature type="domain" description="Zn(2)-C6 fungal-type" evidence="7">
    <location>
        <begin position="585"/>
        <end position="613"/>
    </location>
</feature>
<dbReference type="InterPro" id="IPR001138">
    <property type="entry name" value="Zn2Cys6_DnaBD"/>
</dbReference>